<evidence type="ECO:0000313" key="1">
    <source>
        <dbReference type="EMBL" id="QIA28832.1"/>
    </source>
</evidence>
<proteinExistence type="predicted"/>
<evidence type="ECO:0000313" key="2">
    <source>
        <dbReference type="Proteomes" id="UP000474732"/>
    </source>
</evidence>
<dbReference type="RefSeq" id="YP_009856785.1">
    <property type="nucleotide sequence ID" value="NC_048854.1"/>
</dbReference>
<protein>
    <submittedName>
        <fullName evidence="1">Uncharacterized protein</fullName>
    </submittedName>
</protein>
<name>A0A6C0RUY2_9CAUD</name>
<dbReference type="GeneID" id="55627569"/>
<sequence length="88" mass="9796">MTNINTEDLRTIGDLSRELKYSSPKIRNIVAGIKPAIEAGNGRVVFYNKKDVVDALFEQNKTLLQFMGYLSPEQSYDIAVSPDAEASE</sequence>
<dbReference type="KEGG" id="vg:55627569"/>
<keyword evidence="2" id="KW-1185">Reference proteome</keyword>
<dbReference type="Proteomes" id="UP000474732">
    <property type="component" value="Segment"/>
</dbReference>
<organism evidence="1 2">
    <name type="scientific">Streptomyces phage JXY1</name>
    <dbReference type="NCBI Taxonomy" id="2708562"/>
    <lineage>
        <taxon>Viruses</taxon>
        <taxon>Duplodnaviria</taxon>
        <taxon>Heunggongvirae</taxon>
        <taxon>Uroviricota</taxon>
        <taxon>Caudoviricetes</taxon>
        <taxon>Beephvirinae</taxon>
        <taxon>Manuelvirus</taxon>
        <taxon>Manuelvirus JXY1</taxon>
    </lineage>
</organism>
<dbReference type="EMBL" id="MN994275">
    <property type="protein sequence ID" value="QIA28832.1"/>
    <property type="molecule type" value="Genomic_DNA"/>
</dbReference>
<accession>A0A6C0RUY2</accession>
<reference evidence="1 2" key="1">
    <citation type="submission" date="2020-01" db="EMBL/GenBank/DDBJ databases">
        <authorList>
            <person name="Xiong X."/>
        </authorList>
    </citation>
    <scope>NUCLEOTIDE SEQUENCE [LARGE SCALE GENOMIC DNA]</scope>
</reference>